<keyword evidence="2" id="KW-1185">Reference proteome</keyword>
<organism evidence="1 2">
    <name type="scientific">Opisthorchis viverrini</name>
    <name type="common">Southeast Asian liver fluke</name>
    <dbReference type="NCBI Taxonomy" id="6198"/>
    <lineage>
        <taxon>Eukaryota</taxon>
        <taxon>Metazoa</taxon>
        <taxon>Spiralia</taxon>
        <taxon>Lophotrochozoa</taxon>
        <taxon>Platyhelminthes</taxon>
        <taxon>Trematoda</taxon>
        <taxon>Digenea</taxon>
        <taxon>Opisthorchiida</taxon>
        <taxon>Opisthorchiata</taxon>
        <taxon>Opisthorchiidae</taxon>
        <taxon>Opisthorchis</taxon>
    </lineage>
</organism>
<dbReference type="AlphaFoldDB" id="A0A1S8X212"/>
<evidence type="ECO:0000313" key="2">
    <source>
        <dbReference type="Proteomes" id="UP000243686"/>
    </source>
</evidence>
<sequence length="203" mass="22936">MPKIFRKQVVGELRVLHRTELRVSTRTVVGHDKDAADHGNDAKITHEYAETEFPSSRLISPRYFSRYTEKDKKPWRVNNTNVTRHCLPSSQELPATITIEEKTVSAACPGKLSHQTITLDSQTPPCLRPTVTPEAPAVHFTLDTKQYAKRKAFNRGSWACGYDSQKCTLGAVNQVETTHMSSEHSFAFSLKHSMVDKVDVKLR</sequence>
<dbReference type="Proteomes" id="UP000243686">
    <property type="component" value="Unassembled WGS sequence"/>
</dbReference>
<evidence type="ECO:0000313" key="1">
    <source>
        <dbReference type="EMBL" id="OON20716.1"/>
    </source>
</evidence>
<gene>
    <name evidence="1" type="ORF">X801_03401</name>
</gene>
<proteinExistence type="predicted"/>
<name>A0A1S8X212_OPIVI</name>
<reference evidence="1 2" key="1">
    <citation type="submission" date="2015-03" db="EMBL/GenBank/DDBJ databases">
        <title>Draft genome of the nematode, Opisthorchis viverrini.</title>
        <authorList>
            <person name="Mitreva M."/>
        </authorList>
    </citation>
    <scope>NUCLEOTIDE SEQUENCE [LARGE SCALE GENOMIC DNA]</scope>
    <source>
        <strain evidence="1">Khon Kaen</strain>
    </source>
</reference>
<protein>
    <submittedName>
        <fullName evidence="1">Uncharacterized protein</fullName>
    </submittedName>
</protein>
<accession>A0A1S8X212</accession>
<dbReference type="EMBL" id="KV892485">
    <property type="protein sequence ID" value="OON20716.1"/>
    <property type="molecule type" value="Genomic_DNA"/>
</dbReference>